<dbReference type="Proteomes" id="UP000064183">
    <property type="component" value="Plasmid SGLP1"/>
</dbReference>
<feature type="region of interest" description="Disordered" evidence="1">
    <location>
        <begin position="1"/>
        <end position="418"/>
    </location>
</feature>
<gene>
    <name evidence="2" type="ORF">WQO_34255</name>
</gene>
<dbReference type="GeneID" id="27787511"/>
<evidence type="ECO:0000256" key="1">
    <source>
        <dbReference type="SAM" id="MobiDB-lite"/>
    </source>
</evidence>
<feature type="compositionally biased region" description="Basic and acidic residues" evidence="1">
    <location>
        <begin position="207"/>
        <end position="234"/>
    </location>
</feature>
<sequence length="554" mass="57558">MMEQNGKLRQAMLQARADKASARGKADAASMKSGGTGLGDRGRRNNSGSGGGSRPGGPRNPSSHAKPNQPKPPGKQLNSPPRKAPDPKRAPEQRKDSSPRRGPDPKRGPDSRKGPDAKKGPAEKRTRTDPKTPPPRPRPESSGRKAPDPKKVPDPKKAPDPKRAPAPKKTPDPGKKGPGSQDSSGAGSKTGWGKWKKAPKDAPVNGRSKDPKRSGKDSAGRDPLGKPDPGRSQRDNSTGKGGRWKRRPSPGKGPDGSSKPRTGPEGRKGPEGSGKARSGASRGSRGGWWKPGRNRTSPGGGRSGAGSPNGGPHDPYEDLFASQAPEYTAEWPGRDRGTAGPAAGHRSDGGPGPRASDDVVDAVIVDDPADPFGADRIRQPGLTTGTPGLPPAPEPHTQRPGTTRAAEPDQEDPLGSQVTKPAAGHAMAAQHRTNITFGEFLTDIVNIALQAAVDKERAQELDAALGRLADALRDMATDLVGDHNISSEVVDAVTDLADGAGRMKALAQRCATECETASEAARLAAISVGRVYGEDMKAKDDAGLADASAAAHHD</sequence>
<keyword evidence="2" id="KW-0614">Plasmid</keyword>
<feature type="compositionally biased region" description="Low complexity" evidence="1">
    <location>
        <begin position="273"/>
        <end position="290"/>
    </location>
</feature>
<reference evidence="2 3" key="1">
    <citation type="journal article" date="2012" name="J. Bacteriol.">
        <title>Draft genome sequence of Streptomyces globisporus C-1027, which produces an antitumor antibiotic consisting of a nine-membered enediyne with a chromoprotein.</title>
        <authorList>
            <person name="Wang L."/>
            <person name="Wang S."/>
            <person name="He Q."/>
            <person name="Yu T."/>
            <person name="Li Q."/>
            <person name="Hong B."/>
        </authorList>
    </citation>
    <scope>NUCLEOTIDE SEQUENCE [LARGE SCALE GENOMIC DNA]</scope>
    <source>
        <strain evidence="2 3">C-1027</strain>
        <plasmid evidence="2 3">SGLP1</plasmid>
    </source>
</reference>
<feature type="compositionally biased region" description="Basic and acidic residues" evidence="1">
    <location>
        <begin position="16"/>
        <end position="26"/>
    </location>
</feature>
<name>A0A0U3M2J6_STRGL</name>
<organism evidence="2 3">
    <name type="scientific">Streptomyces globisporus C-1027</name>
    <dbReference type="NCBI Taxonomy" id="1172567"/>
    <lineage>
        <taxon>Bacteria</taxon>
        <taxon>Bacillati</taxon>
        <taxon>Actinomycetota</taxon>
        <taxon>Actinomycetes</taxon>
        <taxon>Kitasatosporales</taxon>
        <taxon>Streptomycetaceae</taxon>
        <taxon>Streptomyces</taxon>
    </lineage>
</organism>
<dbReference type="KEGG" id="sgb:WQO_34255"/>
<feature type="compositionally biased region" description="Gly residues" evidence="1">
    <location>
        <begin position="298"/>
        <end position="309"/>
    </location>
</feature>
<proteinExistence type="predicted"/>
<evidence type="ECO:0000313" key="3">
    <source>
        <dbReference type="Proteomes" id="UP000064183"/>
    </source>
</evidence>
<dbReference type="EMBL" id="CP013739">
    <property type="protein sequence ID" value="ALU98505.1"/>
    <property type="molecule type" value="Genomic_DNA"/>
</dbReference>
<protein>
    <submittedName>
        <fullName evidence="2">Uncharacterized protein</fullName>
    </submittedName>
</protein>
<feature type="compositionally biased region" description="Basic and acidic residues" evidence="1">
    <location>
        <begin position="137"/>
        <end position="175"/>
    </location>
</feature>
<feature type="compositionally biased region" description="Basic and acidic residues" evidence="1">
    <location>
        <begin position="83"/>
        <end position="130"/>
    </location>
</feature>
<evidence type="ECO:0000313" key="2">
    <source>
        <dbReference type="EMBL" id="ALU98505.1"/>
    </source>
</evidence>
<geneLocation type="plasmid" evidence="2 3">
    <name>SGLP1</name>
</geneLocation>
<dbReference type="AlphaFoldDB" id="A0A0U3M2J6"/>
<dbReference type="RefSeq" id="WP_050992386.1">
    <property type="nucleotide sequence ID" value="NZ_CP013739.1"/>
</dbReference>
<accession>A0A0U3M2J6</accession>